<proteinExistence type="predicted"/>
<evidence type="ECO:0000313" key="1">
    <source>
        <dbReference type="EMBL" id="GAL28897.1"/>
    </source>
</evidence>
<dbReference type="EMBL" id="BBMS01000052">
    <property type="protein sequence ID" value="GAL28897.1"/>
    <property type="molecule type" value="Genomic_DNA"/>
</dbReference>
<keyword evidence="2" id="KW-1185">Reference proteome</keyword>
<name>A0ABQ0JJH9_9VIBR</name>
<sequence length="39" mass="4687">MLETEQNRSSLSQSHALSLIWTISNYYLYKLPFVPLRRM</sequence>
<dbReference type="Proteomes" id="UP000029223">
    <property type="component" value="Unassembled WGS sequence"/>
</dbReference>
<organism evidence="1 2">
    <name type="scientific">Vibrio variabilis</name>
    <dbReference type="NCBI Taxonomy" id="990271"/>
    <lineage>
        <taxon>Bacteria</taxon>
        <taxon>Pseudomonadati</taxon>
        <taxon>Pseudomonadota</taxon>
        <taxon>Gammaproteobacteria</taxon>
        <taxon>Vibrionales</taxon>
        <taxon>Vibrionaceae</taxon>
        <taxon>Vibrio</taxon>
    </lineage>
</organism>
<reference evidence="2" key="1">
    <citation type="submission" date="2014-09" db="EMBL/GenBank/DDBJ databases">
        <title>Vibrio variabilis JCM 19239. (C206) whole genome shotgun sequence.</title>
        <authorList>
            <person name="Sawabe T."/>
            <person name="Meirelles P."/>
            <person name="Nakanishi M."/>
            <person name="Sayaka M."/>
            <person name="Hattori M."/>
            <person name="Ohkuma M."/>
        </authorList>
    </citation>
    <scope>NUCLEOTIDE SEQUENCE [LARGE SCALE GENOMIC DNA]</scope>
    <source>
        <strain evidence="2">JCM 19239</strain>
    </source>
</reference>
<accession>A0ABQ0JJH9</accession>
<gene>
    <name evidence="1" type="ORF">JCM19239_2138</name>
</gene>
<reference evidence="2" key="2">
    <citation type="submission" date="2014-09" db="EMBL/GenBank/DDBJ databases">
        <authorList>
            <consortium name="NBRP consortium"/>
            <person name="Sawabe T."/>
            <person name="Meirelles P."/>
            <person name="Nakanishi M."/>
            <person name="Sayaka M."/>
            <person name="Hattori M."/>
            <person name="Ohkuma M."/>
        </authorList>
    </citation>
    <scope>NUCLEOTIDE SEQUENCE [LARGE SCALE GENOMIC DNA]</scope>
    <source>
        <strain evidence="2">JCM 19239</strain>
    </source>
</reference>
<comment type="caution">
    <text evidence="1">The sequence shown here is derived from an EMBL/GenBank/DDBJ whole genome shotgun (WGS) entry which is preliminary data.</text>
</comment>
<evidence type="ECO:0000313" key="2">
    <source>
        <dbReference type="Proteomes" id="UP000029223"/>
    </source>
</evidence>
<protein>
    <submittedName>
        <fullName evidence="1">Uncharacterized protein</fullName>
    </submittedName>
</protein>